<dbReference type="EMBL" id="QQBC01000010">
    <property type="protein sequence ID" value="RDI63348.1"/>
    <property type="molecule type" value="Genomic_DNA"/>
</dbReference>
<dbReference type="Proteomes" id="UP000254869">
    <property type="component" value="Unassembled WGS sequence"/>
</dbReference>
<dbReference type="AlphaFoldDB" id="A0A370HXW0"/>
<dbReference type="RefSeq" id="WP_147288046.1">
    <property type="nucleotide sequence ID" value="NZ_QQBC01000010.1"/>
</dbReference>
<gene>
    <name evidence="1" type="ORF">DFR76_11045</name>
</gene>
<keyword evidence="2" id="KW-1185">Reference proteome</keyword>
<name>A0A370HXW0_9NOCA</name>
<accession>A0A370HXW0</accession>
<protein>
    <submittedName>
        <fullName evidence="1">Uncharacterized protein</fullName>
    </submittedName>
</protein>
<evidence type="ECO:0000313" key="1">
    <source>
        <dbReference type="EMBL" id="RDI63348.1"/>
    </source>
</evidence>
<proteinExistence type="predicted"/>
<organism evidence="1 2">
    <name type="scientific">Nocardia pseudobrasiliensis</name>
    <dbReference type="NCBI Taxonomy" id="45979"/>
    <lineage>
        <taxon>Bacteria</taxon>
        <taxon>Bacillati</taxon>
        <taxon>Actinomycetota</taxon>
        <taxon>Actinomycetes</taxon>
        <taxon>Mycobacteriales</taxon>
        <taxon>Nocardiaceae</taxon>
        <taxon>Nocardia</taxon>
    </lineage>
</organism>
<comment type="caution">
    <text evidence="1">The sequence shown here is derived from an EMBL/GenBank/DDBJ whole genome shotgun (WGS) entry which is preliminary data.</text>
</comment>
<reference evidence="1 2" key="1">
    <citation type="submission" date="2018-07" db="EMBL/GenBank/DDBJ databases">
        <title>Genomic Encyclopedia of Type Strains, Phase IV (KMG-IV): sequencing the most valuable type-strain genomes for metagenomic binning, comparative biology and taxonomic classification.</title>
        <authorList>
            <person name="Goeker M."/>
        </authorList>
    </citation>
    <scope>NUCLEOTIDE SEQUENCE [LARGE SCALE GENOMIC DNA]</scope>
    <source>
        <strain evidence="1 2">DSM 44290</strain>
    </source>
</reference>
<evidence type="ECO:0000313" key="2">
    <source>
        <dbReference type="Proteomes" id="UP000254869"/>
    </source>
</evidence>
<sequence length="120" mass="13244">MTALLRRGRYLLALVAVAAAVVLPMPGAVHFPETSLFDADSESQIRISRTFARLLHAGDERHSDARYRRSVEIGKMTPYEQRGGDVSIPAVRSDLRDERGLAEEMLRNGRGAVGVLQGNR</sequence>
<dbReference type="STRING" id="1210086.GCA_001613105_06569"/>